<accession>H2XNN3</accession>
<protein>
    <submittedName>
        <fullName evidence="1">Uncharacterized protein</fullName>
    </submittedName>
</protein>
<reference evidence="1" key="2">
    <citation type="journal article" date="2008" name="Genome Biol.">
        <title>Improved genome assembly and evidence-based global gene model set for the chordate Ciona intestinalis: new insight into intron and operon populations.</title>
        <authorList>
            <person name="Satou Y."/>
            <person name="Mineta K."/>
            <person name="Ogasawara M."/>
            <person name="Sasakura Y."/>
            <person name="Shoguchi E."/>
            <person name="Ueno K."/>
            <person name="Yamada L."/>
            <person name="Matsumoto J."/>
            <person name="Wasserscheid J."/>
            <person name="Dewar K."/>
            <person name="Wiley G.B."/>
            <person name="Macmil S.L."/>
            <person name="Roe B.A."/>
            <person name="Zeller R.W."/>
            <person name="Hastings K.E."/>
            <person name="Lemaire P."/>
            <person name="Lindquist E."/>
            <person name="Endo T."/>
            <person name="Hotta K."/>
            <person name="Inaba K."/>
        </authorList>
    </citation>
    <scope>NUCLEOTIDE SEQUENCE [LARGE SCALE GENOMIC DNA]</scope>
    <source>
        <strain evidence="1">wild type</strain>
    </source>
</reference>
<reference evidence="1" key="3">
    <citation type="submission" date="2025-08" db="UniProtKB">
        <authorList>
            <consortium name="Ensembl"/>
        </authorList>
    </citation>
    <scope>IDENTIFICATION</scope>
</reference>
<evidence type="ECO:0000313" key="2">
    <source>
        <dbReference type="Proteomes" id="UP000008144"/>
    </source>
</evidence>
<organism evidence="1 2">
    <name type="scientific">Ciona intestinalis</name>
    <name type="common">Transparent sea squirt</name>
    <name type="synonym">Ascidia intestinalis</name>
    <dbReference type="NCBI Taxonomy" id="7719"/>
    <lineage>
        <taxon>Eukaryota</taxon>
        <taxon>Metazoa</taxon>
        <taxon>Chordata</taxon>
        <taxon>Tunicata</taxon>
        <taxon>Ascidiacea</taxon>
        <taxon>Phlebobranchia</taxon>
        <taxon>Cionidae</taxon>
        <taxon>Ciona</taxon>
    </lineage>
</organism>
<dbReference type="Ensembl" id="ENSCINT00000031477.1">
    <property type="protein sequence ID" value="ENSCINP00000031266.1"/>
    <property type="gene ID" value="ENSCING00000020509.1"/>
</dbReference>
<sequence>MSTYPHTAIASATQLQTIATMYVNQYNVINRYLFMTHGVLVHESAYSSFAFSCELLSTLYCSHTKSQSPVSPYAMALQYTVVRRLGVMLYK</sequence>
<proteinExistence type="predicted"/>
<reference evidence="1" key="4">
    <citation type="submission" date="2025-09" db="UniProtKB">
        <authorList>
            <consortium name="Ensembl"/>
        </authorList>
    </citation>
    <scope>IDENTIFICATION</scope>
</reference>
<dbReference type="InParanoid" id="H2XNN3"/>
<name>H2XNN3_CIOIN</name>
<dbReference type="EMBL" id="EAAA01001112">
    <property type="status" value="NOT_ANNOTATED_CDS"/>
    <property type="molecule type" value="Genomic_DNA"/>
</dbReference>
<keyword evidence="2" id="KW-1185">Reference proteome</keyword>
<evidence type="ECO:0000313" key="1">
    <source>
        <dbReference type="Ensembl" id="ENSCINP00000031266.1"/>
    </source>
</evidence>
<dbReference type="AlphaFoldDB" id="H2XNN3"/>
<reference evidence="2" key="1">
    <citation type="journal article" date="2002" name="Science">
        <title>The draft genome of Ciona intestinalis: insights into chordate and vertebrate origins.</title>
        <authorList>
            <person name="Dehal P."/>
            <person name="Satou Y."/>
            <person name="Campbell R.K."/>
            <person name="Chapman J."/>
            <person name="Degnan B."/>
            <person name="De Tomaso A."/>
            <person name="Davidson B."/>
            <person name="Di Gregorio A."/>
            <person name="Gelpke M."/>
            <person name="Goodstein D.M."/>
            <person name="Harafuji N."/>
            <person name="Hastings K.E."/>
            <person name="Ho I."/>
            <person name="Hotta K."/>
            <person name="Huang W."/>
            <person name="Kawashima T."/>
            <person name="Lemaire P."/>
            <person name="Martinez D."/>
            <person name="Meinertzhagen I.A."/>
            <person name="Necula S."/>
            <person name="Nonaka M."/>
            <person name="Putnam N."/>
            <person name="Rash S."/>
            <person name="Saiga H."/>
            <person name="Satake M."/>
            <person name="Terry A."/>
            <person name="Yamada L."/>
            <person name="Wang H.G."/>
            <person name="Awazu S."/>
            <person name="Azumi K."/>
            <person name="Boore J."/>
            <person name="Branno M."/>
            <person name="Chin-Bow S."/>
            <person name="DeSantis R."/>
            <person name="Doyle S."/>
            <person name="Francino P."/>
            <person name="Keys D.N."/>
            <person name="Haga S."/>
            <person name="Hayashi H."/>
            <person name="Hino K."/>
            <person name="Imai K.S."/>
            <person name="Inaba K."/>
            <person name="Kano S."/>
            <person name="Kobayashi K."/>
            <person name="Kobayashi M."/>
            <person name="Lee B.I."/>
            <person name="Makabe K.W."/>
            <person name="Manohar C."/>
            <person name="Matassi G."/>
            <person name="Medina M."/>
            <person name="Mochizuki Y."/>
            <person name="Mount S."/>
            <person name="Morishita T."/>
            <person name="Miura S."/>
            <person name="Nakayama A."/>
            <person name="Nishizaka S."/>
            <person name="Nomoto H."/>
            <person name="Ohta F."/>
            <person name="Oishi K."/>
            <person name="Rigoutsos I."/>
            <person name="Sano M."/>
            <person name="Sasaki A."/>
            <person name="Sasakura Y."/>
            <person name="Shoguchi E."/>
            <person name="Shin-i T."/>
            <person name="Spagnuolo A."/>
            <person name="Stainier D."/>
            <person name="Suzuki M.M."/>
            <person name="Tassy O."/>
            <person name="Takatori N."/>
            <person name="Tokuoka M."/>
            <person name="Yagi K."/>
            <person name="Yoshizaki F."/>
            <person name="Wada S."/>
            <person name="Zhang C."/>
            <person name="Hyatt P.D."/>
            <person name="Larimer F."/>
            <person name="Detter C."/>
            <person name="Doggett N."/>
            <person name="Glavina T."/>
            <person name="Hawkins T."/>
            <person name="Richardson P."/>
            <person name="Lucas S."/>
            <person name="Kohara Y."/>
            <person name="Levine M."/>
            <person name="Satoh N."/>
            <person name="Rokhsar D.S."/>
        </authorList>
    </citation>
    <scope>NUCLEOTIDE SEQUENCE [LARGE SCALE GENOMIC DNA]</scope>
</reference>
<dbReference type="Proteomes" id="UP000008144">
    <property type="component" value="Chromosome 13"/>
</dbReference>
<dbReference type="HOGENOM" id="CLU_2426361_0_0_1"/>